<dbReference type="InterPro" id="IPR027271">
    <property type="entry name" value="Acetolactate_synth/TF_NikR_C"/>
</dbReference>
<comment type="subunit">
    <text evidence="4 8">Dimer of large and small chains.</text>
</comment>
<dbReference type="FunFam" id="3.30.70.1150:FF:000001">
    <property type="entry name" value="Acetolactate synthase small subunit"/>
    <property type="match status" value="1"/>
</dbReference>
<dbReference type="InterPro" id="IPR019455">
    <property type="entry name" value="Acetolactate_synth_ssu_C"/>
</dbReference>
<keyword evidence="8 10" id="KW-0808">Transferase</keyword>
<comment type="caution">
    <text evidence="10">The sequence shown here is derived from an EMBL/GenBank/DDBJ whole genome shotgun (WGS) entry which is preliminary data.</text>
</comment>
<accession>A0A3D8P4Y2</accession>
<organism evidence="10 11">
    <name type="scientific">Ammonifex thiophilus</name>
    <dbReference type="NCBI Taxonomy" id="444093"/>
    <lineage>
        <taxon>Bacteria</taxon>
        <taxon>Bacillati</taxon>
        <taxon>Bacillota</taxon>
        <taxon>Clostridia</taxon>
        <taxon>Thermoanaerobacterales</taxon>
        <taxon>Thermoanaerobacteraceae</taxon>
        <taxon>Ammonifex</taxon>
    </lineage>
</organism>
<dbReference type="PANTHER" id="PTHR30239">
    <property type="entry name" value="ACETOLACTATE SYNTHASE SMALL SUBUNIT"/>
    <property type="match status" value="1"/>
</dbReference>
<dbReference type="CDD" id="cd04878">
    <property type="entry name" value="ACT_AHAS"/>
    <property type="match status" value="1"/>
</dbReference>
<dbReference type="Gene3D" id="3.30.70.260">
    <property type="match status" value="1"/>
</dbReference>
<proteinExistence type="inferred from homology"/>
<protein>
    <recommendedName>
        <fullName evidence="8">Acetolactate synthase small subunit</fullName>
        <shortName evidence="8">AHAS</shortName>
        <shortName evidence="8">ALS</shortName>
        <ecNumber evidence="8">2.2.1.6</ecNumber>
    </recommendedName>
    <alternativeName>
        <fullName evidence="8">Acetohydroxy-acid synthase small subunit</fullName>
    </alternativeName>
</protein>
<dbReference type="Pfam" id="PF10369">
    <property type="entry name" value="ALS_ss_C"/>
    <property type="match status" value="1"/>
</dbReference>
<evidence type="ECO:0000313" key="11">
    <source>
        <dbReference type="Proteomes" id="UP000256329"/>
    </source>
</evidence>
<comment type="function">
    <text evidence="8">Catalyzes the conversion of 2 pyruvate molecules into acetolactate in the first common step of the biosynthetic pathway of the branched-amino acids such as leucine, isoleucine, and valine.</text>
</comment>
<keyword evidence="11" id="KW-1185">Reference proteome</keyword>
<dbReference type="NCBIfam" id="NF008864">
    <property type="entry name" value="PRK11895.1"/>
    <property type="match status" value="1"/>
</dbReference>
<dbReference type="InterPro" id="IPR045865">
    <property type="entry name" value="ACT-like_dom_sf"/>
</dbReference>
<evidence type="ECO:0000256" key="1">
    <source>
        <dbReference type="ARBA" id="ARBA00004974"/>
    </source>
</evidence>
<comment type="pathway">
    <text evidence="1 8">Amino-acid biosynthesis; L-isoleucine biosynthesis; L-isoleucine from 2-oxobutanoate: step 1/4.</text>
</comment>
<dbReference type="UniPathway" id="UPA00047">
    <property type="reaction ID" value="UER00055"/>
</dbReference>
<evidence type="ECO:0000259" key="9">
    <source>
        <dbReference type="PROSITE" id="PS51671"/>
    </source>
</evidence>
<dbReference type="SUPFAM" id="SSF55021">
    <property type="entry name" value="ACT-like"/>
    <property type="match status" value="2"/>
</dbReference>
<dbReference type="EMBL" id="QSLN01000002">
    <property type="protein sequence ID" value="RDV84276.1"/>
    <property type="molecule type" value="Genomic_DNA"/>
</dbReference>
<dbReference type="UniPathway" id="UPA00049">
    <property type="reaction ID" value="UER00059"/>
</dbReference>
<dbReference type="InterPro" id="IPR039557">
    <property type="entry name" value="AHAS_ACT"/>
</dbReference>
<dbReference type="AlphaFoldDB" id="A0A3D8P4Y2"/>
<comment type="catalytic activity">
    <reaction evidence="7 8">
        <text>2 pyruvate + H(+) = (2S)-2-acetolactate + CO2</text>
        <dbReference type="Rhea" id="RHEA:25249"/>
        <dbReference type="ChEBI" id="CHEBI:15361"/>
        <dbReference type="ChEBI" id="CHEBI:15378"/>
        <dbReference type="ChEBI" id="CHEBI:16526"/>
        <dbReference type="ChEBI" id="CHEBI:58476"/>
        <dbReference type="EC" id="2.2.1.6"/>
    </reaction>
</comment>
<dbReference type="EC" id="2.2.1.6" evidence="8"/>
<dbReference type="Gene3D" id="3.30.70.1150">
    <property type="entry name" value="ACT-like. Chain A, domain 2"/>
    <property type="match status" value="1"/>
</dbReference>
<dbReference type="GO" id="GO:0009097">
    <property type="term" value="P:isoleucine biosynthetic process"/>
    <property type="evidence" value="ECO:0007669"/>
    <property type="project" value="UniProtKB-UniRule"/>
</dbReference>
<evidence type="ECO:0000256" key="6">
    <source>
        <dbReference type="ARBA" id="ARBA00023304"/>
    </source>
</evidence>
<dbReference type="NCBIfam" id="TIGR00119">
    <property type="entry name" value="acolac_sm"/>
    <property type="match status" value="1"/>
</dbReference>
<evidence type="ECO:0000256" key="4">
    <source>
        <dbReference type="ARBA" id="ARBA00011744"/>
    </source>
</evidence>
<dbReference type="GO" id="GO:0005829">
    <property type="term" value="C:cytosol"/>
    <property type="evidence" value="ECO:0007669"/>
    <property type="project" value="TreeGrafter"/>
</dbReference>
<dbReference type="Pfam" id="PF22629">
    <property type="entry name" value="ACT_AHAS_ss"/>
    <property type="match status" value="1"/>
</dbReference>
<comment type="pathway">
    <text evidence="2 8">Amino-acid biosynthesis; L-valine biosynthesis; L-valine from pyruvate: step 1/4.</text>
</comment>
<name>A0A3D8P4Y2_9THEO</name>
<dbReference type="Proteomes" id="UP000256329">
    <property type="component" value="Unassembled WGS sequence"/>
</dbReference>
<dbReference type="GO" id="GO:1990610">
    <property type="term" value="F:acetolactate synthase regulator activity"/>
    <property type="evidence" value="ECO:0007669"/>
    <property type="project" value="UniProtKB-UniRule"/>
</dbReference>
<dbReference type="InterPro" id="IPR004789">
    <property type="entry name" value="Acetalactate_synth_ssu"/>
</dbReference>
<dbReference type="InterPro" id="IPR002912">
    <property type="entry name" value="ACT_dom"/>
</dbReference>
<dbReference type="PROSITE" id="PS51671">
    <property type="entry name" value="ACT"/>
    <property type="match status" value="1"/>
</dbReference>
<evidence type="ECO:0000256" key="5">
    <source>
        <dbReference type="ARBA" id="ARBA00022605"/>
    </source>
</evidence>
<evidence type="ECO:0000313" key="10">
    <source>
        <dbReference type="EMBL" id="RDV84276.1"/>
    </source>
</evidence>
<comment type="similarity">
    <text evidence="3 8">Belongs to the acetolactate synthase small subunit family.</text>
</comment>
<keyword evidence="5 8" id="KW-0028">Amino-acid biosynthesis</keyword>
<keyword evidence="6 8" id="KW-0100">Branched-chain amino acid biosynthesis</keyword>
<dbReference type="FunFam" id="3.30.70.260:FF:000001">
    <property type="entry name" value="Acetolactate synthase, small subunit"/>
    <property type="match status" value="1"/>
</dbReference>
<evidence type="ECO:0000256" key="3">
    <source>
        <dbReference type="ARBA" id="ARBA00006341"/>
    </source>
</evidence>
<dbReference type="GO" id="GO:0009099">
    <property type="term" value="P:L-valine biosynthetic process"/>
    <property type="evidence" value="ECO:0007669"/>
    <property type="project" value="UniProtKB-UniRule"/>
</dbReference>
<dbReference type="RefSeq" id="WP_115792019.1">
    <property type="nucleotide sequence ID" value="NZ_QSLN01000002.1"/>
</dbReference>
<evidence type="ECO:0000256" key="2">
    <source>
        <dbReference type="ARBA" id="ARBA00005025"/>
    </source>
</evidence>
<dbReference type="InterPro" id="IPR054480">
    <property type="entry name" value="AHAS_small-like_ACT"/>
</dbReference>
<evidence type="ECO:0000256" key="7">
    <source>
        <dbReference type="ARBA" id="ARBA00048670"/>
    </source>
</evidence>
<dbReference type="OrthoDB" id="9787365at2"/>
<evidence type="ECO:0000256" key="8">
    <source>
        <dbReference type="RuleBase" id="RU368092"/>
    </source>
</evidence>
<feature type="domain" description="ACT" evidence="9">
    <location>
        <begin position="4"/>
        <end position="78"/>
    </location>
</feature>
<dbReference type="GO" id="GO:0003984">
    <property type="term" value="F:acetolactate synthase activity"/>
    <property type="evidence" value="ECO:0007669"/>
    <property type="project" value="UniProtKB-UniRule"/>
</dbReference>
<reference evidence="10 11" key="1">
    <citation type="submission" date="2018-08" db="EMBL/GenBank/DDBJ databases">
        <title>Form III RuBisCO-mediated autotrophy in Thermodesulfobium bacteria.</title>
        <authorList>
            <person name="Toshchakov S.V."/>
            <person name="Kublanov I.V."/>
            <person name="Frolov E."/>
            <person name="Bonch-Osmolovskaya E.A."/>
            <person name="Tourova T.P."/>
            <person name="Chernych N.A."/>
            <person name="Lebedinsky A.V."/>
        </authorList>
    </citation>
    <scope>NUCLEOTIDE SEQUENCE [LARGE SCALE GENOMIC DNA]</scope>
    <source>
        <strain evidence="10 11">SR</strain>
    </source>
</reference>
<sequence>MRHTLSVLVENHPGVLARVANLFRRRGYNIESLAVGSTENPALSRMTIVVEGDDRVIEQVTRQLDKLIEVIKVENFTKEEHVNRELALIKVQADPPRRGEVIQIVDIFRAHIVDVSPETLIVEVTGDEGKVAAMIEALRPFGIKEMVRTGKLALLRGPRALTAE</sequence>
<dbReference type="PANTHER" id="PTHR30239:SF0">
    <property type="entry name" value="ACETOLACTATE SYNTHASE SMALL SUBUNIT 1, CHLOROPLASTIC"/>
    <property type="match status" value="1"/>
</dbReference>
<gene>
    <name evidence="10" type="ORF">DXX99_02910</name>
</gene>